<proteinExistence type="predicted"/>
<dbReference type="InterPro" id="IPR029068">
    <property type="entry name" value="Glyas_Bleomycin-R_OHBP_Dase"/>
</dbReference>
<dbReference type="STRING" id="100225.SAMN05421595_2322"/>
<evidence type="ECO:0000313" key="2">
    <source>
        <dbReference type="EMBL" id="GAB78668.1"/>
    </source>
</evidence>
<dbReference type="Pfam" id="PF18029">
    <property type="entry name" value="Glyoxalase_6"/>
    <property type="match status" value="2"/>
</dbReference>
<dbReference type="RefSeq" id="WP_006503425.1">
    <property type="nucleotide sequence ID" value="NZ_BAGZ01000016.1"/>
</dbReference>
<feature type="domain" description="Glyoxalase-like" evidence="1">
    <location>
        <begin position="120"/>
        <end position="218"/>
    </location>
</feature>
<dbReference type="Proteomes" id="UP000008495">
    <property type="component" value="Unassembled WGS sequence"/>
</dbReference>
<dbReference type="EMBL" id="BAGZ01000016">
    <property type="protein sequence ID" value="GAB78668.1"/>
    <property type="molecule type" value="Genomic_DNA"/>
</dbReference>
<dbReference type="PANTHER" id="PTHR35908:SF1">
    <property type="entry name" value="CONSERVED PROTEIN"/>
    <property type="match status" value="1"/>
</dbReference>
<dbReference type="PANTHER" id="PTHR35908">
    <property type="entry name" value="HYPOTHETICAL FUSION PROTEIN"/>
    <property type="match status" value="1"/>
</dbReference>
<comment type="caution">
    <text evidence="2">The sequence shown here is derived from an EMBL/GenBank/DDBJ whole genome shotgun (WGS) entry which is preliminary data.</text>
</comment>
<accession>K6V8W9</accession>
<sequence>MSGPVARFLDLWLDAHDVAVVGRFWASVLGMSSRATEDGAVRLSGDHAWDALWIRPVGPEATECCVHVDVSTRQINTFLDLGAEVVDASSFPWVVLRGPEEAEICAFPQEPGSSHHIIDLVMDTPDPVVAAQWWGDVLGTGYHASEDGDYAWVEPVPGAPFQSIVYARQEVPCPVSSRKLRPRLATHDLGALFSRGATRMPVARDGEILLTDPCGNEFFIEETELVVRPDDE</sequence>
<reference evidence="2 3" key="1">
    <citation type="submission" date="2012-08" db="EMBL/GenBank/DDBJ databases">
        <title>Whole genome shotgun sequence of Austwickia chelonae NBRC 105200.</title>
        <authorList>
            <person name="Yoshida I."/>
            <person name="Hosoyama A."/>
            <person name="Tsuchikane K."/>
            <person name="Katsumata H."/>
            <person name="Ando Y."/>
            <person name="Ohji S."/>
            <person name="Hamada M."/>
            <person name="Tamura T."/>
            <person name="Yamazoe A."/>
            <person name="Yamazaki S."/>
            <person name="Fujita N."/>
        </authorList>
    </citation>
    <scope>NUCLEOTIDE SEQUENCE [LARGE SCALE GENOMIC DNA]</scope>
    <source>
        <strain evidence="2 3">NBRC 105200</strain>
    </source>
</reference>
<feature type="domain" description="Glyoxalase-like" evidence="1">
    <location>
        <begin position="12"/>
        <end position="106"/>
    </location>
</feature>
<gene>
    <name evidence="2" type="ORF">AUCHE_16_00870</name>
</gene>
<dbReference type="InterPro" id="IPR041581">
    <property type="entry name" value="Glyoxalase_6"/>
</dbReference>
<dbReference type="AlphaFoldDB" id="K6V8W9"/>
<dbReference type="Gene3D" id="3.10.180.10">
    <property type="entry name" value="2,3-Dihydroxybiphenyl 1,2-Dioxygenase, domain 1"/>
    <property type="match status" value="2"/>
</dbReference>
<organism evidence="2 3">
    <name type="scientific">Austwickia chelonae NBRC 105200</name>
    <dbReference type="NCBI Taxonomy" id="1184607"/>
    <lineage>
        <taxon>Bacteria</taxon>
        <taxon>Bacillati</taxon>
        <taxon>Actinomycetota</taxon>
        <taxon>Actinomycetes</taxon>
        <taxon>Micrococcales</taxon>
        <taxon>Dermatophilaceae</taxon>
        <taxon>Austwickia</taxon>
    </lineage>
</organism>
<keyword evidence="3" id="KW-1185">Reference proteome</keyword>
<name>K6V8W9_9MICO</name>
<protein>
    <recommendedName>
        <fullName evidence="1">Glyoxalase-like domain-containing protein</fullName>
    </recommendedName>
</protein>
<dbReference type="OrthoDB" id="5524593at2"/>
<evidence type="ECO:0000313" key="3">
    <source>
        <dbReference type="Proteomes" id="UP000008495"/>
    </source>
</evidence>
<dbReference type="eggNOG" id="COG0346">
    <property type="taxonomic scope" value="Bacteria"/>
</dbReference>
<evidence type="ECO:0000259" key="1">
    <source>
        <dbReference type="Pfam" id="PF18029"/>
    </source>
</evidence>